<dbReference type="AlphaFoldDB" id="A0A2T6Z9M6"/>
<evidence type="ECO:0000313" key="2">
    <source>
        <dbReference type="EMBL" id="PUU72200.1"/>
    </source>
</evidence>
<keyword evidence="1" id="KW-1133">Transmembrane helix</keyword>
<accession>A0A2T6Z9M6</accession>
<sequence>MTQADEANGLADTAESPRKLQVRISPEYLLMLSSEAQHPADNVVVNMIIVEAHNVIANMPVVEARQESGQAATPSASSYKYSIPGSNLDLLSTDPTEGSFEGLVFGFVWIILPVVFRSGLHSLLLFLF</sequence>
<evidence type="ECO:0000256" key="1">
    <source>
        <dbReference type="SAM" id="Phobius"/>
    </source>
</evidence>
<organism evidence="2 3">
    <name type="scientific">Tuber borchii</name>
    <name type="common">White truffle</name>
    <dbReference type="NCBI Taxonomy" id="42251"/>
    <lineage>
        <taxon>Eukaryota</taxon>
        <taxon>Fungi</taxon>
        <taxon>Dikarya</taxon>
        <taxon>Ascomycota</taxon>
        <taxon>Pezizomycotina</taxon>
        <taxon>Pezizomycetes</taxon>
        <taxon>Pezizales</taxon>
        <taxon>Tuberaceae</taxon>
        <taxon>Tuber</taxon>
    </lineage>
</organism>
<keyword evidence="3" id="KW-1185">Reference proteome</keyword>
<comment type="caution">
    <text evidence="2">The sequence shown here is derived from an EMBL/GenBank/DDBJ whole genome shotgun (WGS) entry which is preliminary data.</text>
</comment>
<dbReference type="EMBL" id="NESQ01000671">
    <property type="protein sequence ID" value="PUU72200.1"/>
    <property type="molecule type" value="Genomic_DNA"/>
</dbReference>
<proteinExistence type="predicted"/>
<evidence type="ECO:0000313" key="3">
    <source>
        <dbReference type="Proteomes" id="UP000244722"/>
    </source>
</evidence>
<gene>
    <name evidence="2" type="ORF">B9Z19DRAFT_1069945</name>
</gene>
<dbReference type="Proteomes" id="UP000244722">
    <property type="component" value="Unassembled WGS sequence"/>
</dbReference>
<reference evidence="2 3" key="1">
    <citation type="submission" date="2017-04" db="EMBL/GenBank/DDBJ databases">
        <title>Draft genome sequence of Tuber borchii Vittad., a whitish edible truffle.</title>
        <authorList>
            <consortium name="DOE Joint Genome Institute"/>
            <person name="Murat C."/>
            <person name="Kuo A."/>
            <person name="Barry K.W."/>
            <person name="Clum A."/>
            <person name="Dockter R.B."/>
            <person name="Fauchery L."/>
            <person name="Iotti M."/>
            <person name="Kohler A."/>
            <person name="Labutti K."/>
            <person name="Lindquist E.A."/>
            <person name="Lipzen A."/>
            <person name="Ohm R.A."/>
            <person name="Wang M."/>
            <person name="Grigoriev I.V."/>
            <person name="Zambonelli A."/>
            <person name="Martin F.M."/>
        </authorList>
    </citation>
    <scope>NUCLEOTIDE SEQUENCE [LARGE SCALE GENOMIC DNA]</scope>
    <source>
        <strain evidence="2 3">Tbo3840</strain>
    </source>
</reference>
<name>A0A2T6Z9M6_TUBBO</name>
<protein>
    <submittedName>
        <fullName evidence="2">Uncharacterized protein</fullName>
    </submittedName>
</protein>
<keyword evidence="1" id="KW-0812">Transmembrane</keyword>
<feature type="transmembrane region" description="Helical" evidence="1">
    <location>
        <begin position="103"/>
        <end position="127"/>
    </location>
</feature>
<keyword evidence="1" id="KW-0472">Membrane</keyword>